<dbReference type="Pfam" id="PF01078">
    <property type="entry name" value="Mg_chelatase"/>
    <property type="match status" value="1"/>
</dbReference>
<gene>
    <name evidence="2" type="ORF">GMO_13230</name>
</gene>
<dbReference type="InterPro" id="IPR000523">
    <property type="entry name" value="Mg_chelatse_chII-like_cat_dom"/>
</dbReference>
<comment type="caution">
    <text evidence="2">The sequence shown here is derived from an EMBL/GenBank/DDBJ whole genome shotgun (WGS) entry which is preliminary data.</text>
</comment>
<dbReference type="eggNOG" id="COG0606">
    <property type="taxonomic scope" value="Bacteria"/>
</dbReference>
<name>G6XIB3_9PROT</name>
<proteinExistence type="predicted"/>
<organism evidence="2 3">
    <name type="scientific">Gluconobacter morbifer G707</name>
    <dbReference type="NCBI Taxonomy" id="1088869"/>
    <lineage>
        <taxon>Bacteria</taxon>
        <taxon>Pseudomonadati</taxon>
        <taxon>Pseudomonadota</taxon>
        <taxon>Alphaproteobacteria</taxon>
        <taxon>Acetobacterales</taxon>
        <taxon>Acetobacteraceae</taxon>
        <taxon>Gluconobacter</taxon>
    </lineage>
</organism>
<dbReference type="AlphaFoldDB" id="G6XIB3"/>
<accession>G6XIB3</accession>
<evidence type="ECO:0000313" key="3">
    <source>
        <dbReference type="Proteomes" id="UP000004949"/>
    </source>
</evidence>
<dbReference type="SUPFAM" id="SSF52540">
    <property type="entry name" value="P-loop containing nucleoside triphosphate hydrolases"/>
    <property type="match status" value="1"/>
</dbReference>
<dbReference type="EMBL" id="AGQV01000002">
    <property type="protein sequence ID" value="EHH68553.1"/>
    <property type="molecule type" value="Genomic_DNA"/>
</dbReference>
<dbReference type="Gene3D" id="3.40.50.300">
    <property type="entry name" value="P-loop containing nucleotide triphosphate hydrolases"/>
    <property type="match status" value="1"/>
</dbReference>
<sequence length="76" mass="7855">MPLGRRALEIAAAGRHSLLMSGPPGAGKSMLASRLPGILPDLTTEEMLENQPHPECFRSAAGGKTDGQAVLSCPTS</sequence>
<reference evidence="2 3" key="1">
    <citation type="submission" date="2011-10" db="EMBL/GenBank/DDBJ databases">
        <title>Genome sequence of Gluconobacter morbifer G707, isolated from Drosophila gut.</title>
        <authorList>
            <person name="Lee W.-J."/>
            <person name="Kim E.-K."/>
        </authorList>
    </citation>
    <scope>NUCLEOTIDE SEQUENCE [LARGE SCALE GENOMIC DNA]</scope>
    <source>
        <strain evidence="2 3">G707</strain>
    </source>
</reference>
<feature type="domain" description="Magnesium chelatase ChlI-like catalytic" evidence="1">
    <location>
        <begin position="4"/>
        <end position="51"/>
    </location>
</feature>
<dbReference type="PATRIC" id="fig|1088869.3.peg.1325"/>
<protein>
    <submittedName>
        <fullName evidence="2">Competence protein ComM</fullName>
    </submittedName>
</protein>
<dbReference type="Proteomes" id="UP000004949">
    <property type="component" value="Unassembled WGS sequence"/>
</dbReference>
<evidence type="ECO:0000259" key="1">
    <source>
        <dbReference type="Pfam" id="PF01078"/>
    </source>
</evidence>
<evidence type="ECO:0000313" key="2">
    <source>
        <dbReference type="EMBL" id="EHH68553.1"/>
    </source>
</evidence>
<dbReference type="InterPro" id="IPR027417">
    <property type="entry name" value="P-loop_NTPase"/>
</dbReference>
<dbReference type="GO" id="GO:0005524">
    <property type="term" value="F:ATP binding"/>
    <property type="evidence" value="ECO:0007669"/>
    <property type="project" value="InterPro"/>
</dbReference>
<dbReference type="STRING" id="1088869.GMO_13230"/>
<keyword evidence="3" id="KW-1185">Reference proteome</keyword>